<gene>
    <name evidence="9" type="ORF">DXB87_13410</name>
</gene>
<dbReference type="Pfam" id="PF02321">
    <property type="entry name" value="OEP"/>
    <property type="match status" value="2"/>
</dbReference>
<keyword evidence="3" id="KW-0813">Transport</keyword>
<keyword evidence="8" id="KW-0175">Coiled coil</keyword>
<evidence type="ECO:0000256" key="5">
    <source>
        <dbReference type="ARBA" id="ARBA00022692"/>
    </source>
</evidence>
<evidence type="ECO:0000256" key="1">
    <source>
        <dbReference type="ARBA" id="ARBA00004442"/>
    </source>
</evidence>
<comment type="caution">
    <text evidence="9">The sequence shown here is derived from an EMBL/GenBank/DDBJ whole genome shotgun (WGS) entry which is preliminary data.</text>
</comment>
<evidence type="ECO:0000256" key="7">
    <source>
        <dbReference type="ARBA" id="ARBA00023237"/>
    </source>
</evidence>
<proteinExistence type="inferred from homology"/>
<accession>A0A3E4Z5G5</accession>
<keyword evidence="4" id="KW-1134">Transmembrane beta strand</keyword>
<dbReference type="Proteomes" id="UP000260814">
    <property type="component" value="Unassembled WGS sequence"/>
</dbReference>
<dbReference type="SUPFAM" id="SSF56954">
    <property type="entry name" value="Outer membrane efflux proteins (OEP)"/>
    <property type="match status" value="1"/>
</dbReference>
<dbReference type="InterPro" id="IPR003423">
    <property type="entry name" value="OMP_efflux"/>
</dbReference>
<organism evidence="9 10">
    <name type="scientific">Phocaeicola plebeius</name>
    <dbReference type="NCBI Taxonomy" id="310297"/>
    <lineage>
        <taxon>Bacteria</taxon>
        <taxon>Pseudomonadati</taxon>
        <taxon>Bacteroidota</taxon>
        <taxon>Bacteroidia</taxon>
        <taxon>Bacteroidales</taxon>
        <taxon>Bacteroidaceae</taxon>
        <taxon>Phocaeicola</taxon>
    </lineage>
</organism>
<dbReference type="EMBL" id="QSTW01000020">
    <property type="protein sequence ID" value="RGM87651.1"/>
    <property type="molecule type" value="Genomic_DNA"/>
</dbReference>
<dbReference type="GO" id="GO:0009279">
    <property type="term" value="C:cell outer membrane"/>
    <property type="evidence" value="ECO:0007669"/>
    <property type="project" value="UniProtKB-SubCell"/>
</dbReference>
<evidence type="ECO:0000256" key="2">
    <source>
        <dbReference type="ARBA" id="ARBA00007613"/>
    </source>
</evidence>
<dbReference type="PANTHER" id="PTHR30026:SF20">
    <property type="entry name" value="OUTER MEMBRANE PROTEIN TOLC"/>
    <property type="match status" value="1"/>
</dbReference>
<keyword evidence="7" id="KW-0998">Cell outer membrane</keyword>
<keyword evidence="5" id="KW-0812">Transmembrane</keyword>
<dbReference type="GO" id="GO:0015288">
    <property type="term" value="F:porin activity"/>
    <property type="evidence" value="ECO:0007669"/>
    <property type="project" value="TreeGrafter"/>
</dbReference>
<sequence>MHSDKKLDTHCQKIRHLRFYVIFYLIENELNKTLARYLNALLRIKENNMNKKNLLRMMICFFSGWMGLEAAAQEVWDVDRCMNYAVQHNRTIRQRELEADNARLDRMKAIGSFLPGVTAGTSVQYNFGRSVDPETNTYNTLSTFNNGYSMEASMPIFRGGGLVNEVRRAKAAWLMGKAAWQEAKDNTALETFQAYIDALYCYGTLRLARKKLQESDSLLYKTCRQEELGLKGLSDVAQMEAQQATDSYNLTHQKNLYETALLTLKQKMNFPAEDTLQLDTAVLDTQILQYIQLTQERADDVFRIALNVNPTLQQAALNAKVAYMRRKISWANVVPSITLFGGISSSYYKELHSTAYPDFRTQFNNNFGSYVGISMSIPIFNRLSGVTSMRQAKNNYRIACEQYESQKEELQKLVLQAVQDREGYLKESIQMEKKVSSDSLAYHVTRRKYEEGLMTSLDVQNNAATLLESETLLLQSKLTYLMKCRLVDYYKGEEIIRGFDDTDK</sequence>
<name>A0A3E4Z5G5_9BACT</name>
<evidence type="ECO:0000313" key="10">
    <source>
        <dbReference type="Proteomes" id="UP000260814"/>
    </source>
</evidence>
<reference evidence="9 10" key="1">
    <citation type="submission" date="2018-08" db="EMBL/GenBank/DDBJ databases">
        <title>A genome reference for cultivated species of the human gut microbiota.</title>
        <authorList>
            <person name="Zou Y."/>
            <person name="Xue W."/>
            <person name="Luo G."/>
        </authorList>
    </citation>
    <scope>NUCLEOTIDE SEQUENCE [LARGE SCALE GENOMIC DNA]</scope>
    <source>
        <strain evidence="9 10">OM06-2</strain>
    </source>
</reference>
<dbReference type="Gene3D" id="1.20.1600.10">
    <property type="entry name" value="Outer membrane efflux proteins (OEP)"/>
    <property type="match status" value="1"/>
</dbReference>
<dbReference type="InterPro" id="IPR051906">
    <property type="entry name" value="TolC-like"/>
</dbReference>
<evidence type="ECO:0000256" key="4">
    <source>
        <dbReference type="ARBA" id="ARBA00022452"/>
    </source>
</evidence>
<comment type="similarity">
    <text evidence="2">Belongs to the outer membrane factor (OMF) (TC 1.B.17) family.</text>
</comment>
<evidence type="ECO:0000256" key="3">
    <source>
        <dbReference type="ARBA" id="ARBA00022448"/>
    </source>
</evidence>
<dbReference type="GO" id="GO:1990281">
    <property type="term" value="C:efflux pump complex"/>
    <property type="evidence" value="ECO:0007669"/>
    <property type="project" value="TreeGrafter"/>
</dbReference>
<evidence type="ECO:0000313" key="9">
    <source>
        <dbReference type="EMBL" id="RGM87651.1"/>
    </source>
</evidence>
<dbReference type="PANTHER" id="PTHR30026">
    <property type="entry name" value="OUTER MEMBRANE PROTEIN TOLC"/>
    <property type="match status" value="1"/>
</dbReference>
<protein>
    <submittedName>
        <fullName evidence="9">TolC family protein</fullName>
    </submittedName>
</protein>
<evidence type="ECO:0000256" key="8">
    <source>
        <dbReference type="SAM" id="Coils"/>
    </source>
</evidence>
<comment type="subcellular location">
    <subcellularLocation>
        <location evidence="1">Cell outer membrane</location>
    </subcellularLocation>
</comment>
<evidence type="ECO:0000256" key="6">
    <source>
        <dbReference type="ARBA" id="ARBA00023136"/>
    </source>
</evidence>
<keyword evidence="6" id="KW-0472">Membrane</keyword>
<feature type="coiled-coil region" evidence="8">
    <location>
        <begin position="389"/>
        <end position="420"/>
    </location>
</feature>
<dbReference type="AlphaFoldDB" id="A0A3E4Z5G5"/>
<dbReference type="GO" id="GO:0015562">
    <property type="term" value="F:efflux transmembrane transporter activity"/>
    <property type="evidence" value="ECO:0007669"/>
    <property type="project" value="InterPro"/>
</dbReference>